<evidence type="ECO:0000256" key="3">
    <source>
        <dbReference type="ARBA" id="ARBA00022840"/>
    </source>
</evidence>
<dbReference type="RefSeq" id="WP_117520002.1">
    <property type="nucleotide sequence ID" value="NZ_QVEU01000001.1"/>
</dbReference>
<dbReference type="InterPro" id="IPR013815">
    <property type="entry name" value="ATP_grasp_subdomain_1"/>
</dbReference>
<dbReference type="SUPFAM" id="SSF56059">
    <property type="entry name" value="Glutathione synthetase ATP-binding domain-like"/>
    <property type="match status" value="1"/>
</dbReference>
<proteinExistence type="predicted"/>
<evidence type="ECO:0000256" key="2">
    <source>
        <dbReference type="ARBA" id="ARBA00022741"/>
    </source>
</evidence>
<accession>A0A3E2TKQ0</accession>
<dbReference type="OrthoDB" id="9803907at2"/>
<dbReference type="AlphaFoldDB" id="A0A3E2TKQ0"/>
<keyword evidence="3 4" id="KW-0067">ATP-binding</keyword>
<organism evidence="6 7">
    <name type="scientific">Anaerococcus nagyae</name>
    <dbReference type="NCBI Taxonomy" id="1755241"/>
    <lineage>
        <taxon>Bacteria</taxon>
        <taxon>Bacillati</taxon>
        <taxon>Bacillota</taxon>
        <taxon>Tissierellia</taxon>
        <taxon>Tissierellales</taxon>
        <taxon>Peptoniphilaceae</taxon>
        <taxon>Anaerococcus</taxon>
    </lineage>
</organism>
<dbReference type="InterPro" id="IPR011761">
    <property type="entry name" value="ATP-grasp"/>
</dbReference>
<dbReference type="GO" id="GO:0016874">
    <property type="term" value="F:ligase activity"/>
    <property type="evidence" value="ECO:0007669"/>
    <property type="project" value="UniProtKB-KW"/>
</dbReference>
<evidence type="ECO:0000256" key="1">
    <source>
        <dbReference type="ARBA" id="ARBA00022598"/>
    </source>
</evidence>
<dbReference type="GO" id="GO:0046872">
    <property type="term" value="F:metal ion binding"/>
    <property type="evidence" value="ECO:0007669"/>
    <property type="project" value="InterPro"/>
</dbReference>
<dbReference type="PANTHER" id="PTHR43585">
    <property type="entry name" value="FUMIPYRROLE BIOSYNTHESIS PROTEIN C"/>
    <property type="match status" value="1"/>
</dbReference>
<dbReference type="Gene3D" id="3.30.470.20">
    <property type="entry name" value="ATP-grasp fold, B domain"/>
    <property type="match status" value="1"/>
</dbReference>
<dbReference type="PANTHER" id="PTHR43585:SF2">
    <property type="entry name" value="ATP-GRASP ENZYME FSQD"/>
    <property type="match status" value="1"/>
</dbReference>
<keyword evidence="1" id="KW-0436">Ligase</keyword>
<evidence type="ECO:0000313" key="6">
    <source>
        <dbReference type="EMBL" id="RGB77942.1"/>
    </source>
</evidence>
<protein>
    <submittedName>
        <fullName evidence="6">ATP-grasp domain-containing protein</fullName>
    </submittedName>
</protein>
<dbReference type="Pfam" id="PF13535">
    <property type="entry name" value="ATP-grasp_4"/>
    <property type="match status" value="1"/>
</dbReference>
<comment type="caution">
    <text evidence="6">The sequence shown here is derived from an EMBL/GenBank/DDBJ whole genome shotgun (WGS) entry which is preliminary data.</text>
</comment>
<dbReference type="GO" id="GO:0005524">
    <property type="term" value="F:ATP binding"/>
    <property type="evidence" value="ECO:0007669"/>
    <property type="project" value="UniProtKB-UniRule"/>
</dbReference>
<dbReference type="PROSITE" id="PS50975">
    <property type="entry name" value="ATP_GRASP"/>
    <property type="match status" value="1"/>
</dbReference>
<evidence type="ECO:0000313" key="7">
    <source>
        <dbReference type="Proteomes" id="UP000261011"/>
    </source>
</evidence>
<keyword evidence="2 4" id="KW-0547">Nucleotide-binding</keyword>
<name>A0A3E2TKQ0_9FIRM</name>
<dbReference type="Proteomes" id="UP000261011">
    <property type="component" value="Unassembled WGS sequence"/>
</dbReference>
<gene>
    <name evidence="6" type="ORF">DXA39_00365</name>
</gene>
<evidence type="ECO:0000256" key="4">
    <source>
        <dbReference type="PROSITE-ProRule" id="PRU00409"/>
    </source>
</evidence>
<dbReference type="SMART" id="SM01209">
    <property type="entry name" value="GARS_A"/>
    <property type="match status" value="1"/>
</dbReference>
<sequence length="401" mass="45021">MKNKKRLLILGAGRGQLGLYKAARELGITTIAGTMPHYHKPCIDLSDEVCYMDISNPDEVLEKAKKLNLDGAETCCLDTGISSRGKVCDNLNLIGLTEYSAKMCNDKSIMKKAFLENNVNTAKYFEISSKEELEKALEIIQLPVIIKATDLQGSNGIYIAKSKSEAISGFIQAMEKTKRDYCIVEEYIEGWEFGAQSFVYNGEILFVMAHGDETYMSHTAVPVGHYVPLDVDNQISEKIDKEVKKAIRALKLDNCAVNVDMILRDGEVYLIELTGRVGANCLPELVEINFGVEYYKMIATMAVGENPLVYWEKRINKNKAGLARMIIEERNSGVINEIKNKNESYDYIREITFFKSKGDEINKFENSTDCIGQVIVEGNSLENCEDNMDKVISNIKIDIKC</sequence>
<evidence type="ECO:0000259" key="5">
    <source>
        <dbReference type="PROSITE" id="PS50975"/>
    </source>
</evidence>
<dbReference type="InterPro" id="IPR052032">
    <property type="entry name" value="ATP-dep_AA_Ligase"/>
</dbReference>
<reference evidence="6 7" key="1">
    <citation type="submission" date="2018-08" db="EMBL/GenBank/DDBJ databases">
        <title>A genome reference for cultivated species of the human gut microbiota.</title>
        <authorList>
            <person name="Zou Y."/>
            <person name="Xue W."/>
            <person name="Luo G."/>
        </authorList>
    </citation>
    <scope>NUCLEOTIDE SEQUENCE [LARGE SCALE GENOMIC DNA]</scope>
    <source>
        <strain evidence="6 7">OF01-3</strain>
    </source>
</reference>
<dbReference type="EMBL" id="QVEU01000001">
    <property type="protein sequence ID" value="RGB77942.1"/>
    <property type="molecule type" value="Genomic_DNA"/>
</dbReference>
<keyword evidence="7" id="KW-1185">Reference proteome</keyword>
<feature type="domain" description="ATP-grasp" evidence="5">
    <location>
        <begin position="111"/>
        <end position="303"/>
    </location>
</feature>
<dbReference type="Gene3D" id="3.30.1490.20">
    <property type="entry name" value="ATP-grasp fold, A domain"/>
    <property type="match status" value="1"/>
</dbReference>
<dbReference type="Pfam" id="PF18603">
    <property type="entry name" value="LAL_C2"/>
    <property type="match status" value="1"/>
</dbReference>
<dbReference type="Gene3D" id="3.40.50.20">
    <property type="match status" value="1"/>
</dbReference>
<dbReference type="InterPro" id="IPR040570">
    <property type="entry name" value="LAL_C2"/>
</dbReference>